<dbReference type="PANTHER" id="PTHR34406">
    <property type="entry name" value="PROTEIN YCEI"/>
    <property type="match status" value="1"/>
</dbReference>
<organism evidence="2 3">
    <name type="scientific">Spirosoma fluviale</name>
    <dbReference type="NCBI Taxonomy" id="1597977"/>
    <lineage>
        <taxon>Bacteria</taxon>
        <taxon>Pseudomonadati</taxon>
        <taxon>Bacteroidota</taxon>
        <taxon>Cytophagia</taxon>
        <taxon>Cytophagales</taxon>
        <taxon>Cytophagaceae</taxon>
        <taxon>Spirosoma</taxon>
    </lineage>
</organism>
<proteinExistence type="predicted"/>
<dbReference type="SMART" id="SM00867">
    <property type="entry name" value="YceI"/>
    <property type="match status" value="1"/>
</dbReference>
<name>A0A286G4J6_9BACT</name>
<sequence>MSTTKWVLDPTHSELGFKIRHLMISNVSGSFQQFQVAVETQDDDFSTAQIRATAEIASIHTNNEQRDHHLRNSDFFEAEIYPQLSFQSTKVEKLSDDTFTVYGELTMKGVSKPVKLSVEYSGVTKDPWGGVRAGYTISGKINRSDWGITFNGVLETGGVALGEEVKINSEIQLVKQLETVVA</sequence>
<feature type="domain" description="Lipid/polyisoprenoid-binding YceI-like" evidence="1">
    <location>
        <begin position="5"/>
        <end position="174"/>
    </location>
</feature>
<dbReference type="Proteomes" id="UP000219452">
    <property type="component" value="Unassembled WGS sequence"/>
</dbReference>
<dbReference type="Pfam" id="PF04264">
    <property type="entry name" value="YceI"/>
    <property type="match status" value="1"/>
</dbReference>
<dbReference type="OrthoDB" id="9811006at2"/>
<evidence type="ECO:0000313" key="2">
    <source>
        <dbReference type="EMBL" id="SOD90445.1"/>
    </source>
</evidence>
<dbReference type="AlphaFoldDB" id="A0A286G4J6"/>
<evidence type="ECO:0000259" key="1">
    <source>
        <dbReference type="SMART" id="SM00867"/>
    </source>
</evidence>
<dbReference type="SUPFAM" id="SSF101874">
    <property type="entry name" value="YceI-like"/>
    <property type="match status" value="1"/>
</dbReference>
<accession>A0A286G4J6</accession>
<reference evidence="3" key="1">
    <citation type="submission" date="2017-09" db="EMBL/GenBank/DDBJ databases">
        <authorList>
            <person name="Varghese N."/>
            <person name="Submissions S."/>
        </authorList>
    </citation>
    <scope>NUCLEOTIDE SEQUENCE [LARGE SCALE GENOMIC DNA]</scope>
    <source>
        <strain evidence="3">DSM 29961</strain>
    </source>
</reference>
<protein>
    <submittedName>
        <fullName evidence="2">Polyisoprenoid-binding protein YceI</fullName>
    </submittedName>
</protein>
<evidence type="ECO:0000313" key="3">
    <source>
        <dbReference type="Proteomes" id="UP000219452"/>
    </source>
</evidence>
<dbReference type="Gene3D" id="2.40.128.110">
    <property type="entry name" value="Lipid/polyisoprenoid-binding, YceI-like"/>
    <property type="match status" value="1"/>
</dbReference>
<dbReference type="RefSeq" id="WP_097126953.1">
    <property type="nucleotide sequence ID" value="NZ_OCNH01000002.1"/>
</dbReference>
<dbReference type="EMBL" id="OCNH01000002">
    <property type="protein sequence ID" value="SOD90445.1"/>
    <property type="molecule type" value="Genomic_DNA"/>
</dbReference>
<gene>
    <name evidence="2" type="ORF">SAMN06269250_3423</name>
</gene>
<dbReference type="InterPro" id="IPR036761">
    <property type="entry name" value="TTHA0802/YceI-like_sf"/>
</dbReference>
<dbReference type="InterPro" id="IPR007372">
    <property type="entry name" value="Lipid/polyisoprenoid-bd_YceI"/>
</dbReference>
<keyword evidence="3" id="KW-1185">Reference proteome</keyword>
<dbReference type="PANTHER" id="PTHR34406:SF1">
    <property type="entry name" value="PROTEIN YCEI"/>
    <property type="match status" value="1"/>
</dbReference>